<dbReference type="AlphaFoldDB" id="A0A0H3C362"/>
<dbReference type="KEGG" id="ccs:CCNA_00259"/>
<dbReference type="Proteomes" id="UP000001364">
    <property type="component" value="Chromosome"/>
</dbReference>
<organism evidence="1 2">
    <name type="scientific">Caulobacter vibrioides (strain NA1000 / CB15N)</name>
    <name type="common">Caulobacter crescentus</name>
    <dbReference type="NCBI Taxonomy" id="565050"/>
    <lineage>
        <taxon>Bacteria</taxon>
        <taxon>Pseudomonadati</taxon>
        <taxon>Pseudomonadota</taxon>
        <taxon>Alphaproteobacteria</taxon>
        <taxon>Caulobacterales</taxon>
        <taxon>Caulobacteraceae</taxon>
        <taxon>Caulobacter</taxon>
    </lineage>
</organism>
<evidence type="ECO:0000313" key="1">
    <source>
        <dbReference type="EMBL" id="ACL93726.1"/>
    </source>
</evidence>
<gene>
    <name evidence="1" type="ordered locus">CCNA_00259</name>
</gene>
<dbReference type="OrthoDB" id="4535590at2"/>
<proteinExistence type="predicted"/>
<dbReference type="GeneID" id="7330711"/>
<dbReference type="HOGENOM" id="CLU_1173760_0_0_5"/>
<protein>
    <submittedName>
        <fullName evidence="1">Uncharacterized protein</fullName>
    </submittedName>
</protein>
<evidence type="ECO:0000313" key="2">
    <source>
        <dbReference type="Proteomes" id="UP000001364"/>
    </source>
</evidence>
<dbReference type="EMBL" id="CP001340">
    <property type="protein sequence ID" value="ACL93726.1"/>
    <property type="molecule type" value="Genomic_DNA"/>
</dbReference>
<accession>A0A0H3C362</accession>
<dbReference type="RefSeq" id="YP_002515634.1">
    <property type="nucleotide sequence ID" value="NC_011916.1"/>
</dbReference>
<sequence length="236" mass="25779">MRHSPELIEALEVAYRIFADVAAPRMLEASPLRDASAIHRALTSGQLAAIANADIGPYAGWAVTTVGTGKDYQYFLPRILELAVSDSSWMGVSPAVIASRLEMADWRTWPESQQAAVKAVFAAAFSWTLANSTQDPDAWLAGIALIGGATEEARQKWRESESLTAAQGLASFVIAWRSAEQDGELAPPYWTDVPYPERSQTRGWLLSEESSAKLRQSLSTFGPEEAWLIPQALDLL</sequence>
<name>A0A0H3C362_CAUVN</name>
<dbReference type="PATRIC" id="fig|565050.3.peg.254"/>
<dbReference type="RefSeq" id="WP_010918147.1">
    <property type="nucleotide sequence ID" value="NC_011916.1"/>
</dbReference>
<reference evidence="1 2" key="1">
    <citation type="journal article" date="2010" name="J. Bacteriol.">
        <title>The genetic basis of laboratory adaptation in Caulobacter crescentus.</title>
        <authorList>
            <person name="Marks M.E."/>
            <person name="Castro-Rojas C.M."/>
            <person name="Teiling C."/>
            <person name="Du L."/>
            <person name="Kapatral V."/>
            <person name="Walunas T.L."/>
            <person name="Crosson S."/>
        </authorList>
    </citation>
    <scope>NUCLEOTIDE SEQUENCE [LARGE SCALE GENOMIC DNA]</scope>
    <source>
        <strain evidence="2">NA1000 / CB15N</strain>
    </source>
</reference>
<keyword evidence="2" id="KW-1185">Reference proteome</keyword>